<sequence>MYPTAEDGRGNINNVIEVAYPAKQQPGTSLTIDYACTYEGGSDVTLGRSGTPSTASMVSGHGGTSTQVSVALAVMALKY</sequence>
<dbReference type="OrthoDB" id="531008at2759"/>
<dbReference type="EMBL" id="KZ303493">
    <property type="protein sequence ID" value="PIA17669.1"/>
    <property type="molecule type" value="Genomic_DNA"/>
</dbReference>
<protein>
    <submittedName>
        <fullName evidence="1">Uncharacterized protein</fullName>
    </submittedName>
</protein>
<proteinExistence type="predicted"/>
<dbReference type="Proteomes" id="UP000242474">
    <property type="component" value="Unassembled WGS sequence"/>
</dbReference>
<accession>A0A2G5BF78</accession>
<reference evidence="1 2" key="1">
    <citation type="journal article" date="2015" name="Genome Biol. Evol.">
        <title>Phylogenomic analyses indicate that early fungi evolved digesting cell walls of algal ancestors of land plants.</title>
        <authorList>
            <person name="Chang Y."/>
            <person name="Wang S."/>
            <person name="Sekimoto S."/>
            <person name="Aerts A.L."/>
            <person name="Choi C."/>
            <person name="Clum A."/>
            <person name="LaButti K.M."/>
            <person name="Lindquist E.A."/>
            <person name="Yee Ngan C."/>
            <person name="Ohm R.A."/>
            <person name="Salamov A.A."/>
            <person name="Grigoriev I.V."/>
            <person name="Spatafora J.W."/>
            <person name="Berbee M.L."/>
        </authorList>
    </citation>
    <scope>NUCLEOTIDE SEQUENCE [LARGE SCALE GENOMIC DNA]</scope>
    <source>
        <strain evidence="1 2">NRRL 1564</strain>
    </source>
</reference>
<gene>
    <name evidence="1" type="ORF">COEREDRAFT_80358</name>
</gene>
<organism evidence="1 2">
    <name type="scientific">Coemansia reversa (strain ATCC 12441 / NRRL 1564)</name>
    <dbReference type="NCBI Taxonomy" id="763665"/>
    <lineage>
        <taxon>Eukaryota</taxon>
        <taxon>Fungi</taxon>
        <taxon>Fungi incertae sedis</taxon>
        <taxon>Zoopagomycota</taxon>
        <taxon>Kickxellomycotina</taxon>
        <taxon>Kickxellomycetes</taxon>
        <taxon>Kickxellales</taxon>
        <taxon>Kickxellaceae</taxon>
        <taxon>Coemansia</taxon>
    </lineage>
</organism>
<evidence type="ECO:0000313" key="1">
    <source>
        <dbReference type="EMBL" id="PIA17669.1"/>
    </source>
</evidence>
<keyword evidence="2" id="KW-1185">Reference proteome</keyword>
<dbReference type="AlphaFoldDB" id="A0A2G5BF78"/>
<name>A0A2G5BF78_COERN</name>
<evidence type="ECO:0000313" key="2">
    <source>
        <dbReference type="Proteomes" id="UP000242474"/>
    </source>
</evidence>